<evidence type="ECO:0000313" key="3">
    <source>
        <dbReference type="Proteomes" id="UP000799437"/>
    </source>
</evidence>
<feature type="compositionally biased region" description="Polar residues" evidence="1">
    <location>
        <begin position="307"/>
        <end position="318"/>
    </location>
</feature>
<dbReference type="EMBL" id="ML996573">
    <property type="protein sequence ID" value="KAF2757546.1"/>
    <property type="molecule type" value="Genomic_DNA"/>
</dbReference>
<dbReference type="Proteomes" id="UP000799437">
    <property type="component" value="Unassembled WGS sequence"/>
</dbReference>
<protein>
    <submittedName>
        <fullName evidence="2">Uncharacterized protein</fullName>
    </submittedName>
</protein>
<dbReference type="Gene3D" id="1.20.58.1070">
    <property type="match status" value="1"/>
</dbReference>
<feature type="region of interest" description="Disordered" evidence="1">
    <location>
        <begin position="242"/>
        <end position="288"/>
    </location>
</feature>
<feature type="compositionally biased region" description="Acidic residues" evidence="1">
    <location>
        <begin position="270"/>
        <end position="288"/>
    </location>
</feature>
<evidence type="ECO:0000256" key="1">
    <source>
        <dbReference type="SAM" id="MobiDB-lite"/>
    </source>
</evidence>
<dbReference type="AlphaFoldDB" id="A0A6A6W6L0"/>
<keyword evidence="3" id="KW-1185">Reference proteome</keyword>
<feature type="region of interest" description="Disordered" evidence="1">
    <location>
        <begin position="1"/>
        <end position="28"/>
    </location>
</feature>
<feature type="region of interest" description="Disordered" evidence="1">
    <location>
        <begin position="49"/>
        <end position="79"/>
    </location>
</feature>
<sequence>MCTRSEAARLPSVKRAPNATRVEDQGDEYTIDINDEGYFEDGAFVAGKRKQWQPDRLEGETDEDYLEDKSEEEETSISPQEAYYEDLKVRFLQHRALLSTTPPLPRISALKASQPIWIPDQGQSLQCQAIVEENDPVPAQVASMNIETIFRLLNIVARSLVPGGNITKRQSLWIWSLLARLPDAGVMDNWNVHRWRQNIGKRAVILRAVYDERCHQLARRYQLLDENIAWDDANFSNSAEVDQVSERTTVSGDAIKEDSCGTEMVPKDAVDEDEEQAMDLESSDEEGEIDELAEAKQELLQALSASEEATQSLQMESESLGKQDTDSELKGMSSTSKKSAPAEDEEPFPNLNTRVTLDMMITVIGDLYGQRDLLECRADWDEDEESCV</sequence>
<organism evidence="2 3">
    <name type="scientific">Pseudovirgaria hyperparasitica</name>
    <dbReference type="NCBI Taxonomy" id="470096"/>
    <lineage>
        <taxon>Eukaryota</taxon>
        <taxon>Fungi</taxon>
        <taxon>Dikarya</taxon>
        <taxon>Ascomycota</taxon>
        <taxon>Pezizomycotina</taxon>
        <taxon>Dothideomycetes</taxon>
        <taxon>Dothideomycetes incertae sedis</taxon>
        <taxon>Acrospermales</taxon>
        <taxon>Acrospermaceae</taxon>
        <taxon>Pseudovirgaria</taxon>
    </lineage>
</organism>
<dbReference type="Pfam" id="PF04938">
    <property type="entry name" value="SIP1"/>
    <property type="match status" value="1"/>
</dbReference>
<reference evidence="2" key="1">
    <citation type="journal article" date="2020" name="Stud. Mycol.">
        <title>101 Dothideomycetes genomes: a test case for predicting lifestyles and emergence of pathogens.</title>
        <authorList>
            <person name="Haridas S."/>
            <person name="Albert R."/>
            <person name="Binder M."/>
            <person name="Bloem J."/>
            <person name="Labutti K."/>
            <person name="Salamov A."/>
            <person name="Andreopoulos B."/>
            <person name="Baker S."/>
            <person name="Barry K."/>
            <person name="Bills G."/>
            <person name="Bluhm B."/>
            <person name="Cannon C."/>
            <person name="Castanera R."/>
            <person name="Culley D."/>
            <person name="Daum C."/>
            <person name="Ezra D."/>
            <person name="Gonzalez J."/>
            <person name="Henrissat B."/>
            <person name="Kuo A."/>
            <person name="Liang C."/>
            <person name="Lipzen A."/>
            <person name="Lutzoni F."/>
            <person name="Magnuson J."/>
            <person name="Mondo S."/>
            <person name="Nolan M."/>
            <person name="Ohm R."/>
            <person name="Pangilinan J."/>
            <person name="Park H.-J."/>
            <person name="Ramirez L."/>
            <person name="Alfaro M."/>
            <person name="Sun H."/>
            <person name="Tritt A."/>
            <person name="Yoshinaga Y."/>
            <person name="Zwiers L.-H."/>
            <person name="Turgeon B."/>
            <person name="Goodwin S."/>
            <person name="Spatafora J."/>
            <person name="Crous P."/>
            <person name="Grigoriev I."/>
        </authorList>
    </citation>
    <scope>NUCLEOTIDE SEQUENCE</scope>
    <source>
        <strain evidence="2">CBS 121739</strain>
    </source>
</reference>
<proteinExistence type="predicted"/>
<dbReference type="OrthoDB" id="428895at2759"/>
<feature type="compositionally biased region" description="Acidic residues" evidence="1">
    <location>
        <begin position="60"/>
        <end position="75"/>
    </location>
</feature>
<dbReference type="GeneID" id="54482403"/>
<dbReference type="RefSeq" id="XP_033599997.1">
    <property type="nucleotide sequence ID" value="XM_033741349.1"/>
</dbReference>
<evidence type="ECO:0000313" key="2">
    <source>
        <dbReference type="EMBL" id="KAF2757546.1"/>
    </source>
</evidence>
<dbReference type="InterPro" id="IPR035426">
    <property type="entry name" value="Gemin2/Brr1"/>
</dbReference>
<name>A0A6A6W6L0_9PEZI</name>
<feature type="compositionally biased region" description="Polar residues" evidence="1">
    <location>
        <begin position="242"/>
        <end position="251"/>
    </location>
</feature>
<gene>
    <name evidence="2" type="ORF">EJ05DRAFT_393656</name>
</gene>
<accession>A0A6A6W6L0</accession>
<feature type="region of interest" description="Disordered" evidence="1">
    <location>
        <begin position="305"/>
        <end position="351"/>
    </location>
</feature>
<feature type="compositionally biased region" description="Basic and acidic residues" evidence="1">
    <location>
        <begin position="254"/>
        <end position="269"/>
    </location>
</feature>
<dbReference type="GO" id="GO:0000387">
    <property type="term" value="P:spliceosomal snRNP assembly"/>
    <property type="evidence" value="ECO:0007669"/>
    <property type="project" value="InterPro"/>
</dbReference>
<feature type="compositionally biased region" description="Basic and acidic residues" evidence="1">
    <location>
        <begin position="319"/>
        <end position="329"/>
    </location>
</feature>